<dbReference type="InterPro" id="IPR050196">
    <property type="entry name" value="Cytochrome_P450_Monoox"/>
</dbReference>
<dbReference type="OrthoDB" id="1470350at2759"/>
<evidence type="ECO:0000256" key="11">
    <source>
        <dbReference type="ARBA" id="ARBA00023136"/>
    </source>
</evidence>
<dbReference type="GO" id="GO:0005789">
    <property type="term" value="C:endoplasmic reticulum membrane"/>
    <property type="evidence" value="ECO:0007669"/>
    <property type="project" value="UniProtKB-SubCell"/>
</dbReference>
<dbReference type="PROSITE" id="PS00086">
    <property type="entry name" value="CYTOCHROME_P450"/>
    <property type="match status" value="1"/>
</dbReference>
<dbReference type="InterPro" id="IPR001128">
    <property type="entry name" value="Cyt_P450"/>
</dbReference>
<dbReference type="GO" id="GO:0016712">
    <property type="term" value="F:oxidoreductase activity, acting on paired donors, with incorporation or reduction of molecular oxygen, reduced flavin or flavoprotein as one donor, and incorporation of one atom of oxygen"/>
    <property type="evidence" value="ECO:0007669"/>
    <property type="project" value="UniProtKB-ARBA"/>
</dbReference>
<evidence type="ECO:0000256" key="4">
    <source>
        <dbReference type="ARBA" id="ARBA00022692"/>
    </source>
</evidence>
<dbReference type="Pfam" id="PF00067">
    <property type="entry name" value="p450"/>
    <property type="match status" value="1"/>
</dbReference>
<evidence type="ECO:0000256" key="6">
    <source>
        <dbReference type="ARBA" id="ARBA00022824"/>
    </source>
</evidence>
<dbReference type="EMBL" id="MKHE01000020">
    <property type="protein sequence ID" value="OWK05189.1"/>
    <property type="molecule type" value="Genomic_DNA"/>
</dbReference>
<dbReference type="PRINTS" id="PR00463">
    <property type="entry name" value="EP450I"/>
</dbReference>
<keyword evidence="8 13" id="KW-0560">Oxidoreductase</keyword>
<dbReference type="AlphaFoldDB" id="A0A212CGP7"/>
<dbReference type="PRINTS" id="PR00385">
    <property type="entry name" value="P450"/>
</dbReference>
<dbReference type="SUPFAM" id="SSF48264">
    <property type="entry name" value="Cytochrome P450"/>
    <property type="match status" value="1"/>
</dbReference>
<accession>A0A212CGP7</accession>
<keyword evidence="3 12" id="KW-0349">Heme</keyword>
<dbReference type="FunFam" id="1.10.630.10:FF:000005">
    <property type="entry name" value="cytochrome P450 4F22 isoform X2"/>
    <property type="match status" value="1"/>
</dbReference>
<comment type="caution">
    <text evidence="14">The sequence shown here is derived from an EMBL/GenBank/DDBJ whole genome shotgun (WGS) entry which is preliminary data.</text>
</comment>
<evidence type="ECO:0000256" key="10">
    <source>
        <dbReference type="ARBA" id="ARBA00023033"/>
    </source>
</evidence>
<keyword evidence="11" id="KW-0472">Membrane</keyword>
<evidence type="ECO:0000256" key="5">
    <source>
        <dbReference type="ARBA" id="ARBA00022723"/>
    </source>
</evidence>
<sequence>MDTLCLTGGRSATVRDSQRSRRHCTMSVSVLSPTRALGGVSGLLQVVSLLGLVLLLLKLAQLYLRRQWLLKALHQFPCPPSHWFYGHKKEYQEESELPLLLKRVEKYPNACVRWLWGTRAFVLVYDPDYMKMVLGRSDPKPHRTYKYLTPWIGKGLLLLEGQTWFQHRRMLTPAFHYDILKPYVGLMADSVRVMLDSWEELVSQDSHLEIFGHVSSMTLDTIMKCAFSHQGSIRNDRNSQSYIQAIRDLSYMSFSRVRNAFYQNDFIYRLTREGRRNHQACQLTHQHTDAVIKERKARLQKEGELEKVRSRRHLDFLDILLFARMENGSRLSDEDLRAEVDTFMFEGHDTTASGISWILYALASHPKHQQRCREEIQSLLGDDTSITWDHLDKMPYTTMCIKEALRLYPPVPTIGRELSKPITFPDGRSLPAGILVSLSFYGLHHNPNVFDPSRFAPGSTRHSHAFLPFSGGSRNCIGKQFAMNELKVAVALTLLRFELSPDPFRVPVPTPVMVLKSKNGIHLQLRKLSWMKQKREKWREGSGEEEGM</sequence>
<comment type="cofactor">
    <cofactor evidence="12">
        <name>heme</name>
        <dbReference type="ChEBI" id="CHEBI:30413"/>
    </cofactor>
</comment>
<dbReference type="GO" id="GO:0020037">
    <property type="term" value="F:heme binding"/>
    <property type="evidence" value="ECO:0007669"/>
    <property type="project" value="InterPro"/>
</dbReference>
<keyword evidence="4" id="KW-0812">Transmembrane</keyword>
<evidence type="ECO:0000256" key="8">
    <source>
        <dbReference type="ARBA" id="ARBA00023002"/>
    </source>
</evidence>
<dbReference type="Proteomes" id="UP000242450">
    <property type="component" value="Chromosome 20"/>
</dbReference>
<protein>
    <submittedName>
        <fullName evidence="14">CYP4A11</fullName>
    </submittedName>
</protein>
<feature type="binding site" description="axial binding residue" evidence="12">
    <location>
        <position position="476"/>
    </location>
    <ligand>
        <name>heme</name>
        <dbReference type="ChEBI" id="CHEBI:30413"/>
    </ligand>
    <ligandPart>
        <name>Fe</name>
        <dbReference type="ChEBI" id="CHEBI:18248"/>
    </ligandPart>
</feature>
<evidence type="ECO:0000256" key="7">
    <source>
        <dbReference type="ARBA" id="ARBA00022989"/>
    </source>
</evidence>
<evidence type="ECO:0000256" key="12">
    <source>
        <dbReference type="PIRSR" id="PIRSR602401-1"/>
    </source>
</evidence>
<keyword evidence="9 12" id="KW-0408">Iron</keyword>
<evidence type="ECO:0000256" key="13">
    <source>
        <dbReference type="RuleBase" id="RU000461"/>
    </source>
</evidence>
<evidence type="ECO:0000256" key="9">
    <source>
        <dbReference type="ARBA" id="ARBA00023004"/>
    </source>
</evidence>
<organism evidence="14 15">
    <name type="scientific">Cervus elaphus hippelaphus</name>
    <name type="common">European red deer</name>
    <dbReference type="NCBI Taxonomy" id="46360"/>
    <lineage>
        <taxon>Eukaryota</taxon>
        <taxon>Metazoa</taxon>
        <taxon>Chordata</taxon>
        <taxon>Craniata</taxon>
        <taxon>Vertebrata</taxon>
        <taxon>Euteleostomi</taxon>
        <taxon>Mammalia</taxon>
        <taxon>Eutheria</taxon>
        <taxon>Laurasiatheria</taxon>
        <taxon>Artiodactyla</taxon>
        <taxon>Ruminantia</taxon>
        <taxon>Pecora</taxon>
        <taxon>Cervidae</taxon>
        <taxon>Cervinae</taxon>
        <taxon>Cervus</taxon>
    </lineage>
</organism>
<keyword evidence="15" id="KW-1185">Reference proteome</keyword>
<dbReference type="PANTHER" id="PTHR24291:SF39">
    <property type="entry name" value="CYTOCHROME P450 4A11-RELATED"/>
    <property type="match status" value="1"/>
</dbReference>
<comment type="similarity">
    <text evidence="2 13">Belongs to the cytochrome P450 family.</text>
</comment>
<evidence type="ECO:0000256" key="1">
    <source>
        <dbReference type="ARBA" id="ARBA00004586"/>
    </source>
</evidence>
<dbReference type="InterPro" id="IPR017972">
    <property type="entry name" value="Cyt_P450_CS"/>
</dbReference>
<name>A0A212CGP7_CEREH</name>
<dbReference type="GO" id="GO:0005506">
    <property type="term" value="F:iron ion binding"/>
    <property type="evidence" value="ECO:0007669"/>
    <property type="project" value="InterPro"/>
</dbReference>
<dbReference type="PANTHER" id="PTHR24291">
    <property type="entry name" value="CYTOCHROME P450 FAMILY 4"/>
    <property type="match status" value="1"/>
</dbReference>
<reference evidence="14 15" key="1">
    <citation type="journal article" date="2018" name="Mol. Genet. Genomics">
        <title>The red deer Cervus elaphus genome CerEla1.0: sequencing, annotating, genes, and chromosomes.</title>
        <authorList>
            <person name="Bana N.A."/>
            <person name="Nyiri A."/>
            <person name="Nagy J."/>
            <person name="Frank K."/>
            <person name="Nagy T."/>
            <person name="Steger V."/>
            <person name="Schiller M."/>
            <person name="Lakatos P."/>
            <person name="Sugar L."/>
            <person name="Horn P."/>
            <person name="Barta E."/>
            <person name="Orosz L."/>
        </authorList>
    </citation>
    <scope>NUCLEOTIDE SEQUENCE [LARGE SCALE GENOMIC DNA]</scope>
    <source>
        <strain evidence="14">Hungarian</strain>
    </source>
</reference>
<dbReference type="InterPro" id="IPR002401">
    <property type="entry name" value="Cyt_P450_E_grp-I"/>
</dbReference>
<evidence type="ECO:0000256" key="2">
    <source>
        <dbReference type="ARBA" id="ARBA00010617"/>
    </source>
</evidence>
<dbReference type="Gene3D" id="1.10.630.10">
    <property type="entry name" value="Cytochrome P450"/>
    <property type="match status" value="1"/>
</dbReference>
<dbReference type="CDD" id="cd20678">
    <property type="entry name" value="CYP4B-like"/>
    <property type="match status" value="1"/>
</dbReference>
<dbReference type="InterPro" id="IPR036396">
    <property type="entry name" value="Cyt_P450_sf"/>
</dbReference>
<keyword evidence="10 13" id="KW-0503">Monooxygenase</keyword>
<keyword evidence="6" id="KW-0256">Endoplasmic reticulum</keyword>
<comment type="subcellular location">
    <subcellularLocation>
        <location evidence="1">Endoplasmic reticulum membrane</location>
    </subcellularLocation>
</comment>
<evidence type="ECO:0000313" key="15">
    <source>
        <dbReference type="Proteomes" id="UP000242450"/>
    </source>
</evidence>
<evidence type="ECO:0000256" key="3">
    <source>
        <dbReference type="ARBA" id="ARBA00022617"/>
    </source>
</evidence>
<keyword evidence="5 12" id="KW-0479">Metal-binding</keyword>
<evidence type="ECO:0000313" key="14">
    <source>
        <dbReference type="EMBL" id="OWK05189.1"/>
    </source>
</evidence>
<gene>
    <name evidence="14" type="ORF">Celaphus_00002571</name>
</gene>
<dbReference type="GO" id="GO:0006629">
    <property type="term" value="P:lipid metabolic process"/>
    <property type="evidence" value="ECO:0007669"/>
    <property type="project" value="UniProtKB-ARBA"/>
</dbReference>
<keyword evidence="7" id="KW-1133">Transmembrane helix</keyword>
<proteinExistence type="inferred from homology"/>